<evidence type="ECO:0000313" key="2">
    <source>
        <dbReference type="Proteomes" id="UP000308092"/>
    </source>
</evidence>
<dbReference type="Proteomes" id="UP000308092">
    <property type="component" value="Unassembled WGS sequence"/>
</dbReference>
<name>A0A4S3J5V9_9EURO</name>
<accession>A0A4S3J5V9</accession>
<comment type="caution">
    <text evidence="1">The sequence shown here is derived from an EMBL/GenBank/DDBJ whole genome shotgun (WGS) entry which is preliminary data.</text>
</comment>
<organism evidence="1 2">
    <name type="scientific">Aspergillus tanneri</name>
    <dbReference type="NCBI Taxonomy" id="1220188"/>
    <lineage>
        <taxon>Eukaryota</taxon>
        <taxon>Fungi</taxon>
        <taxon>Dikarya</taxon>
        <taxon>Ascomycota</taxon>
        <taxon>Pezizomycotina</taxon>
        <taxon>Eurotiomycetes</taxon>
        <taxon>Eurotiomycetidae</taxon>
        <taxon>Eurotiales</taxon>
        <taxon>Aspergillaceae</taxon>
        <taxon>Aspergillus</taxon>
        <taxon>Aspergillus subgen. Circumdati</taxon>
    </lineage>
</organism>
<dbReference type="AlphaFoldDB" id="A0A4S3J5V9"/>
<dbReference type="VEuPathDB" id="FungiDB:EYZ11_010362"/>
<protein>
    <submittedName>
        <fullName evidence="1">Uncharacterized protein</fullName>
    </submittedName>
</protein>
<keyword evidence="2" id="KW-1185">Reference proteome</keyword>
<gene>
    <name evidence="1" type="ORF">EYZ11_010362</name>
</gene>
<reference evidence="1 2" key="1">
    <citation type="submission" date="2019-03" db="EMBL/GenBank/DDBJ databases">
        <title>The genome sequence of a newly discovered highly antifungal drug resistant Aspergillus species, Aspergillus tanneri NIH 1004.</title>
        <authorList>
            <person name="Mounaud S."/>
            <person name="Singh I."/>
            <person name="Joardar V."/>
            <person name="Pakala S."/>
            <person name="Pakala S."/>
            <person name="Venepally P."/>
            <person name="Hoover J."/>
            <person name="Nierman W."/>
            <person name="Chung J."/>
            <person name="Losada L."/>
        </authorList>
    </citation>
    <scope>NUCLEOTIDE SEQUENCE [LARGE SCALE GENOMIC DNA]</scope>
    <source>
        <strain evidence="1 2">NIH1004</strain>
    </source>
</reference>
<proteinExistence type="predicted"/>
<dbReference type="EMBL" id="SOSA01000550">
    <property type="protein sequence ID" value="THC90185.1"/>
    <property type="molecule type" value="Genomic_DNA"/>
</dbReference>
<evidence type="ECO:0000313" key="1">
    <source>
        <dbReference type="EMBL" id="THC90185.1"/>
    </source>
</evidence>
<sequence>MWFHLPSPNTLTPRLGLKCGRLWILNDTFSHRQNQASALFVYDGQLLLYGDGSGYMKQPANHGNLHFKAAEKMGVLRIKLTSNHLAQKGKEYEVRKYPQHTMVDTPN</sequence>